<evidence type="ECO:0000313" key="6">
    <source>
        <dbReference type="Proteomes" id="UP000753256"/>
    </source>
</evidence>
<dbReference type="Pfam" id="PF13240">
    <property type="entry name" value="Zn_Ribbon_1"/>
    <property type="match status" value="1"/>
</dbReference>
<sequence length="779" mass="83946">MFCTSCGKELAEGTKFCTQCGKPVVRVVPREEQAGAGAAMAPASEEVAVASSNESVAAAEEAAADTKAAAVAEEAAADARAAEEALWPTGVEDASSAEPTHVMPQQADAAPWVTGAPQQPADSTRMMPQQPAPSAPQQASPHTKKPIALIAAIVGIVAVILIGVCVFVLPHLTGGNVVFFGQRDALACSVVTRIQPRDALGNDLTSYVVRLAERTADNMEDDGAPTLGEVISEIRVTGTGGFTFEDFGEIPDGEYTMVIIDGETGEEYYNDIDYDHDQTTTNETYIIQPEPEREGDSAPAPNEEPAPERPTEDQLAYAAYYGKCQELIEQYGEPASIDLYDGQETMLTGLALAELIDFDGDGSDELLTIVCNLEVQDGAIAELKHDGYLVAVWDYQDGELLQVYDRASEFSNGGAYFQYLYEREGTPVMGTSWYGEAAEPMVEEYHSGYFMLEDEAFETAAQRNSFFNYDTGDSTESFAIGGTEATSEQWDAFVAETPATHCYSLVQFNSDFGTEGEGSTMEEVDVYGCMTATDETLDELVSGAGPALEGEGASTDEAGDGQASAAAYAYELIEEDVTFTSSQGVDMEWDETQRWAYPRFTREDGGTDAVLDALNEELQASFEGDREATQAWEFDGGTTQVTVHRDTVTYLEGSIACVRSERWVFAGGAHGNESMRATFYDLSTGERIAVEDACGVSWDTLVQEAHAAIETYCEQDPNFSCNATTLSEIAGDPERYYATADGIVVCVDPYQIAPYSYGMQLIYVHAFEDESLVGTAAPL</sequence>
<accession>A0A921ITE6</accession>
<gene>
    <name evidence="5" type="ORF">K8V70_01615</name>
</gene>
<dbReference type="EMBL" id="DYUZ01000007">
    <property type="protein sequence ID" value="HJG36550.1"/>
    <property type="molecule type" value="Genomic_DNA"/>
</dbReference>
<feature type="domain" description="Zinc-ribbon" evidence="4">
    <location>
        <begin position="2"/>
        <end position="24"/>
    </location>
</feature>
<dbReference type="InterPro" id="IPR021729">
    <property type="entry name" value="DUF3298"/>
</dbReference>
<feature type="transmembrane region" description="Helical" evidence="2">
    <location>
        <begin position="147"/>
        <end position="169"/>
    </location>
</feature>
<keyword evidence="2" id="KW-1133">Transmembrane helix</keyword>
<reference evidence="5" key="1">
    <citation type="journal article" date="2021" name="PeerJ">
        <title>Extensive microbial diversity within the chicken gut microbiome revealed by metagenomics and culture.</title>
        <authorList>
            <person name="Gilroy R."/>
            <person name="Ravi A."/>
            <person name="Getino M."/>
            <person name="Pursley I."/>
            <person name="Horton D.L."/>
            <person name="Alikhan N.F."/>
            <person name="Baker D."/>
            <person name="Gharbi K."/>
            <person name="Hall N."/>
            <person name="Watson M."/>
            <person name="Adriaenssens E.M."/>
            <person name="Foster-Nyarko E."/>
            <person name="Jarju S."/>
            <person name="Secka A."/>
            <person name="Antonio M."/>
            <person name="Oren A."/>
            <person name="Chaudhuri R.R."/>
            <person name="La Ragione R."/>
            <person name="Hildebrand F."/>
            <person name="Pallen M.J."/>
        </authorList>
    </citation>
    <scope>NUCLEOTIDE SEQUENCE</scope>
    <source>
        <strain evidence="5">ChiHjej13B12-9602</strain>
    </source>
</reference>
<evidence type="ECO:0000256" key="2">
    <source>
        <dbReference type="SAM" id="Phobius"/>
    </source>
</evidence>
<comment type="caution">
    <text evidence="5">The sequence shown here is derived from an EMBL/GenBank/DDBJ whole genome shotgun (WGS) entry which is preliminary data.</text>
</comment>
<keyword evidence="2" id="KW-0812">Transmembrane</keyword>
<protein>
    <submittedName>
        <fullName evidence="5">DUF3298 domain-containing protein</fullName>
    </submittedName>
</protein>
<organism evidence="5 6">
    <name type="scientific">Enorma phocaeensis</name>
    <dbReference type="NCBI Taxonomy" id="1871019"/>
    <lineage>
        <taxon>Bacteria</taxon>
        <taxon>Bacillati</taxon>
        <taxon>Actinomycetota</taxon>
        <taxon>Coriobacteriia</taxon>
        <taxon>Coriobacteriales</taxon>
        <taxon>Coriobacteriaceae</taxon>
        <taxon>Enorma</taxon>
    </lineage>
</organism>
<evidence type="ECO:0000256" key="1">
    <source>
        <dbReference type="SAM" id="MobiDB-lite"/>
    </source>
</evidence>
<evidence type="ECO:0000259" key="4">
    <source>
        <dbReference type="Pfam" id="PF13240"/>
    </source>
</evidence>
<reference evidence="5" key="2">
    <citation type="submission" date="2021-09" db="EMBL/GenBank/DDBJ databases">
        <authorList>
            <person name="Gilroy R."/>
        </authorList>
    </citation>
    <scope>NUCLEOTIDE SEQUENCE</scope>
    <source>
        <strain evidence="5">ChiHjej13B12-9602</strain>
    </source>
</reference>
<dbReference type="InterPro" id="IPR037126">
    <property type="entry name" value="PdaC/RsiV-like_sf"/>
</dbReference>
<evidence type="ECO:0000259" key="3">
    <source>
        <dbReference type="Pfam" id="PF11738"/>
    </source>
</evidence>
<dbReference type="InterPro" id="IPR026870">
    <property type="entry name" value="Zinc_ribbon_dom"/>
</dbReference>
<feature type="region of interest" description="Disordered" evidence="1">
    <location>
        <begin position="92"/>
        <end position="141"/>
    </location>
</feature>
<keyword evidence="2" id="KW-0472">Membrane</keyword>
<feature type="region of interest" description="Disordered" evidence="1">
    <location>
        <begin position="289"/>
        <end position="312"/>
    </location>
</feature>
<evidence type="ECO:0000313" key="5">
    <source>
        <dbReference type="EMBL" id="HJG36550.1"/>
    </source>
</evidence>
<dbReference type="Proteomes" id="UP000753256">
    <property type="component" value="Unassembled WGS sequence"/>
</dbReference>
<feature type="domain" description="DUF3298" evidence="3">
    <location>
        <begin position="718"/>
        <end position="760"/>
    </location>
</feature>
<proteinExistence type="predicted"/>
<dbReference type="RefSeq" id="WP_273188777.1">
    <property type="nucleotide sequence ID" value="NZ_DYUZ01000007.1"/>
</dbReference>
<dbReference type="Gene3D" id="3.30.565.40">
    <property type="entry name" value="Fervidobacterium nodosum Rt17-B1 like"/>
    <property type="match status" value="1"/>
</dbReference>
<dbReference type="Pfam" id="PF11738">
    <property type="entry name" value="DUF3298"/>
    <property type="match status" value="1"/>
</dbReference>
<dbReference type="AlphaFoldDB" id="A0A921ITE6"/>
<dbReference type="Gene3D" id="3.90.640.20">
    <property type="entry name" value="Heat-shock cognate protein, ATPase"/>
    <property type="match status" value="1"/>
</dbReference>
<name>A0A921ITE6_9ACTN</name>